<comment type="caution">
    <text evidence="1">The sequence shown here is derived from an EMBL/GenBank/DDBJ whole genome shotgun (WGS) entry which is preliminary data.</text>
</comment>
<evidence type="ECO:0000313" key="1">
    <source>
        <dbReference type="EMBL" id="TWW54891.1"/>
    </source>
</evidence>
<name>A0A5C6MK44_9TELE</name>
<proteinExistence type="predicted"/>
<evidence type="ECO:0000313" key="2">
    <source>
        <dbReference type="Proteomes" id="UP000324091"/>
    </source>
</evidence>
<dbReference type="Proteomes" id="UP000324091">
    <property type="component" value="Unassembled WGS sequence"/>
</dbReference>
<gene>
    <name evidence="1" type="ORF">D4764_0186430</name>
</gene>
<reference evidence="1 2" key="1">
    <citation type="submission" date="2019-04" db="EMBL/GenBank/DDBJ databases">
        <title>Chromosome genome assembly for Takifugu flavidus.</title>
        <authorList>
            <person name="Xiao S."/>
        </authorList>
    </citation>
    <scope>NUCLEOTIDE SEQUENCE [LARGE SCALE GENOMIC DNA]</scope>
    <source>
        <strain evidence="1">HTHZ2018</strain>
        <tissue evidence="1">Muscle</tissue>
    </source>
</reference>
<organism evidence="1 2">
    <name type="scientific">Takifugu flavidus</name>
    <name type="common">sansaifugu</name>
    <dbReference type="NCBI Taxonomy" id="433684"/>
    <lineage>
        <taxon>Eukaryota</taxon>
        <taxon>Metazoa</taxon>
        <taxon>Chordata</taxon>
        <taxon>Craniata</taxon>
        <taxon>Vertebrata</taxon>
        <taxon>Euteleostomi</taxon>
        <taxon>Actinopterygii</taxon>
        <taxon>Neopterygii</taxon>
        <taxon>Teleostei</taxon>
        <taxon>Neoteleostei</taxon>
        <taxon>Acanthomorphata</taxon>
        <taxon>Eupercaria</taxon>
        <taxon>Tetraodontiformes</taxon>
        <taxon>Tetradontoidea</taxon>
        <taxon>Tetraodontidae</taxon>
        <taxon>Takifugu</taxon>
    </lineage>
</organism>
<dbReference type="EMBL" id="RHFK02000055">
    <property type="protein sequence ID" value="TWW54891.1"/>
    <property type="molecule type" value="Genomic_DNA"/>
</dbReference>
<keyword evidence="2" id="KW-1185">Reference proteome</keyword>
<sequence>MLLTATHL</sequence>
<accession>A0A5C6MK44</accession>
<protein>
    <submittedName>
        <fullName evidence="1">Uncharacterized protein</fullName>
    </submittedName>
</protein>